<dbReference type="InterPro" id="IPR003395">
    <property type="entry name" value="RecF/RecN/SMC_N"/>
</dbReference>
<dbReference type="Proteomes" id="UP001501757">
    <property type="component" value="Unassembled WGS sequence"/>
</dbReference>
<keyword evidence="2 6" id="KW-0547">Nucleotide-binding</keyword>
<dbReference type="RefSeq" id="WP_343845513.1">
    <property type="nucleotide sequence ID" value="NZ_BAAAEI010000014.1"/>
</dbReference>
<comment type="caution">
    <text evidence="8">The sequence shown here is derived from an EMBL/GenBank/DDBJ whole genome shotgun (WGS) entry which is preliminary data.</text>
</comment>
<dbReference type="EMBL" id="BAAAEI010000014">
    <property type="protein sequence ID" value="GAA0360994.1"/>
    <property type="molecule type" value="Genomic_DNA"/>
</dbReference>
<sequence length="1155" mass="131684">MRLKKIKLAGFKSFVDPTSIPFPDDMTAIVGPNGCGKSNVIDAVRWVLGESSAKNLRGDAMTDVIFNGSTARKPVSQCSVELVFDNSSGRIQGEYAKYNELSIKRLVTRDGQSNYFLNASKCRRRDVTDLFLGTGLGPRSYAIIEQGMISRLIESKPQELRVFIEEAAGISKYKERRRETENRIRHCRDNLERLEDVRGELGQQLEKLQRQAAAAKRYKELKARERKLKSELAALRWLKHSEHINELEQSIAAKESEIEEFIARQRGDERGMLAFQEQVDDLKQQSSDVQNQYFQVGNQISRLEQTQIHARQRKQQIEQELAQLQENLASLEVEQSVETQRQARLTEQFDQVQPELAMLEEQQQQANFLLLSAEQQWQDQQDHWRHQEQGLYQLKQQVQDRQSQIQSLQTMLERDSLRLEQTVQELQALNNQSLHQQLVQMQEVLASKQTELEQSKEKQDLAKTTLENARLALENRQQQQLQLKGRLHQAQASLQALSQLQENSSDRASATQQWLAQQIVPPKPAWQWLNVDPEWEKAVETAMSEWLAALVLESGEYPLIDGTLWLLAEHMTSGKPVGTLATKVNADKVPDWLTRIRLSDDNMALAPQLDGLAEGESLINRQGHWLGRGWACLGSQSGQSGVLDRARQINDLSGQCQALDEELNQLAEQVAADQHALATADHAWQQAGEDVRQLDRLCIEYQQQVLALQQQLQQQMQQIDRLQTQVDQQRQQVEEDQLRREELAGELEELQMRLDDESDALQSIQSQRESLQQELSSKRAQHDALRNRCHQMALQVQNLQNQVHAGSQHLQRLQQSLHSLKERYLQLQQEQGQWQSPIEEQGQQLQELLAQRLLLEEQQSLIHSQLHDAEEQLRQSHKGQQGIQEQIQKMRDLQQSLKLEAEGAKVRASAVLEQLQDMNQPLKPVLESLDEQAEENLWQQELDKTQAAVSRLGAVNLAAVEEYDIQAERKQHLDEQHEDLVGALDTLESAIRKIDKETRSRFRDTFDKVNDDLKMLFPKVFGGGAAYLELTDDDLLETGVTIMARPPGKKNSTIHLLSGGEKALTALSLVFAIFRLNPAPFCLLDEVDAPLDDANVGRFCKLVSEMSKTVQFIYITHNKIAMEMATHLTGVTMAEPGVSRMVAVDVDEAVALAEL</sequence>
<evidence type="ECO:0000313" key="9">
    <source>
        <dbReference type="Proteomes" id="UP001501757"/>
    </source>
</evidence>
<dbReference type="InterPro" id="IPR024704">
    <property type="entry name" value="SMC"/>
</dbReference>
<evidence type="ECO:0000313" key="8">
    <source>
        <dbReference type="EMBL" id="GAA0360994.1"/>
    </source>
</evidence>
<dbReference type="Pfam" id="PF02463">
    <property type="entry name" value="SMC_N"/>
    <property type="match status" value="1"/>
</dbReference>
<comment type="subunit">
    <text evidence="6">Homodimer.</text>
</comment>
<dbReference type="PIRSF" id="PIRSF005719">
    <property type="entry name" value="SMC"/>
    <property type="match status" value="1"/>
</dbReference>
<comment type="domain">
    <text evidence="6">Contains large globular domains required for ATP hydrolysis at each terminus and a third globular domain forming a flexible hinge near the middle of the molecule. These domains are separated by coiled-coil structures.</text>
</comment>
<feature type="coiled-coil region" evidence="6">
    <location>
        <begin position="649"/>
        <end position="858"/>
    </location>
</feature>
<dbReference type="Gene3D" id="1.10.287.1490">
    <property type="match status" value="1"/>
</dbReference>
<reference evidence="9" key="1">
    <citation type="journal article" date="2019" name="Int. J. Syst. Evol. Microbiol.">
        <title>The Global Catalogue of Microorganisms (GCM) 10K type strain sequencing project: providing services to taxonomists for standard genome sequencing and annotation.</title>
        <authorList>
            <consortium name="The Broad Institute Genomics Platform"/>
            <consortium name="The Broad Institute Genome Sequencing Center for Infectious Disease"/>
            <person name="Wu L."/>
            <person name="Ma J."/>
        </authorList>
    </citation>
    <scope>NUCLEOTIDE SEQUENCE [LARGE SCALE GENOMIC DNA]</scope>
    <source>
        <strain evidence="9">JCM 13378</strain>
    </source>
</reference>
<feature type="domain" description="RecF/RecN/SMC N-terminal" evidence="7">
    <location>
        <begin position="3"/>
        <end position="1139"/>
    </location>
</feature>
<dbReference type="CDD" id="cd03278">
    <property type="entry name" value="ABC_SMC_barmotin"/>
    <property type="match status" value="2"/>
</dbReference>
<dbReference type="SUPFAM" id="SSF52540">
    <property type="entry name" value="P-loop containing nucleoside triphosphate hydrolases"/>
    <property type="match status" value="2"/>
</dbReference>
<dbReference type="HAMAP" id="MF_01894">
    <property type="entry name" value="Smc_prok"/>
    <property type="match status" value="1"/>
</dbReference>
<dbReference type="InterPro" id="IPR011890">
    <property type="entry name" value="SMC_prok"/>
</dbReference>
<comment type="similarity">
    <text evidence="6">Belongs to the SMC family.</text>
</comment>
<dbReference type="NCBIfam" id="TIGR02168">
    <property type="entry name" value="SMC_prok_B"/>
    <property type="match status" value="1"/>
</dbReference>
<keyword evidence="9" id="KW-1185">Reference proteome</keyword>
<dbReference type="PANTHER" id="PTHR18937">
    <property type="entry name" value="STRUCTURAL MAINTENANCE OF CHROMOSOMES SMC FAMILY MEMBER"/>
    <property type="match status" value="1"/>
</dbReference>
<name>A0ABP3H2Y7_9ALTE</name>
<gene>
    <name evidence="6 8" type="primary">smc</name>
    <name evidence="8" type="ORF">GCM10009092_26620</name>
</gene>
<keyword evidence="3 6" id="KW-0067">ATP-binding</keyword>
<comment type="subcellular location">
    <subcellularLocation>
        <location evidence="6">Cytoplasm</location>
    </subcellularLocation>
</comment>
<evidence type="ECO:0000256" key="4">
    <source>
        <dbReference type="ARBA" id="ARBA00023054"/>
    </source>
</evidence>
<keyword evidence="1 6" id="KW-0963">Cytoplasm</keyword>
<evidence type="ECO:0000256" key="3">
    <source>
        <dbReference type="ARBA" id="ARBA00022840"/>
    </source>
</evidence>
<accession>A0ABP3H2Y7</accession>
<organism evidence="8 9">
    <name type="scientific">Bowmanella denitrificans</name>
    <dbReference type="NCBI Taxonomy" id="366582"/>
    <lineage>
        <taxon>Bacteria</taxon>
        <taxon>Pseudomonadati</taxon>
        <taxon>Pseudomonadota</taxon>
        <taxon>Gammaproteobacteria</taxon>
        <taxon>Alteromonadales</taxon>
        <taxon>Alteromonadaceae</taxon>
        <taxon>Bowmanella</taxon>
    </lineage>
</organism>
<keyword evidence="5 6" id="KW-0238">DNA-binding</keyword>
<protein>
    <recommendedName>
        <fullName evidence="6">Chromosome partition protein Smc</fullName>
    </recommendedName>
</protein>
<evidence type="ECO:0000259" key="7">
    <source>
        <dbReference type="Pfam" id="PF02463"/>
    </source>
</evidence>
<dbReference type="Gene3D" id="3.40.50.300">
    <property type="entry name" value="P-loop containing nucleotide triphosphate hydrolases"/>
    <property type="match status" value="2"/>
</dbReference>
<feature type="coiled-coil region" evidence="6">
    <location>
        <begin position="170"/>
        <end position="376"/>
    </location>
</feature>
<feature type="coiled-coil region" evidence="6">
    <location>
        <begin position="412"/>
        <end position="458"/>
    </location>
</feature>
<evidence type="ECO:0000256" key="5">
    <source>
        <dbReference type="ARBA" id="ARBA00023125"/>
    </source>
</evidence>
<evidence type="ECO:0000256" key="2">
    <source>
        <dbReference type="ARBA" id="ARBA00022741"/>
    </source>
</evidence>
<evidence type="ECO:0000256" key="1">
    <source>
        <dbReference type="ARBA" id="ARBA00022490"/>
    </source>
</evidence>
<comment type="function">
    <text evidence="6">Required for chromosome condensation and partitioning.</text>
</comment>
<dbReference type="InterPro" id="IPR027417">
    <property type="entry name" value="P-loop_NTPase"/>
</dbReference>
<evidence type="ECO:0000256" key="6">
    <source>
        <dbReference type="HAMAP-Rule" id="MF_01894"/>
    </source>
</evidence>
<feature type="binding site" evidence="6">
    <location>
        <begin position="32"/>
        <end position="39"/>
    </location>
    <ligand>
        <name>ATP</name>
        <dbReference type="ChEBI" id="CHEBI:30616"/>
    </ligand>
</feature>
<proteinExistence type="inferred from homology"/>
<keyword evidence="4 6" id="KW-0175">Coiled coil</keyword>